<protein>
    <recommendedName>
        <fullName evidence="6">U6 small nuclear RNA (adenine-(43)-N(6))-methyltransferase</fullName>
    </recommendedName>
</protein>
<evidence type="ECO:0000256" key="2">
    <source>
        <dbReference type="ARBA" id="ARBA00022679"/>
    </source>
</evidence>
<feature type="compositionally biased region" description="Basic and acidic residues" evidence="3">
    <location>
        <begin position="14"/>
        <end position="28"/>
    </location>
</feature>
<organism evidence="4 5">
    <name type="scientific">Monosporascus cannonballus</name>
    <dbReference type="NCBI Taxonomy" id="155416"/>
    <lineage>
        <taxon>Eukaryota</taxon>
        <taxon>Fungi</taxon>
        <taxon>Dikarya</taxon>
        <taxon>Ascomycota</taxon>
        <taxon>Pezizomycotina</taxon>
        <taxon>Sordariomycetes</taxon>
        <taxon>Xylariomycetidae</taxon>
        <taxon>Xylariales</taxon>
        <taxon>Xylariales incertae sedis</taxon>
        <taxon>Monosporascus</taxon>
    </lineage>
</organism>
<feature type="region of interest" description="Disordered" evidence="3">
    <location>
        <begin position="454"/>
        <end position="479"/>
    </location>
</feature>
<dbReference type="Pfam" id="PF05971">
    <property type="entry name" value="Methyltransf_10"/>
    <property type="match status" value="1"/>
</dbReference>
<dbReference type="CDD" id="cd02440">
    <property type="entry name" value="AdoMet_MTases"/>
    <property type="match status" value="1"/>
</dbReference>
<dbReference type="InterPro" id="IPR029063">
    <property type="entry name" value="SAM-dependent_MTases_sf"/>
</dbReference>
<sequence length="558" mass="62137">MDAPNYNRGTKRKYSGDQHARAFRDDVTSGRPSISPVPAHTAMQSADIDGYGTDESHNSARAEENPDACQASRVPASTVTASDDEHYRTLYTRELDFHALGEQDRELASLLQGGSRLDFANPLAVMQLTKTLLRLHFGLRVDLPLDRLCPPVPNRHNYILWLKDLLDSTSTSYSQIYEPERPVEGLDIGTGASLIYPLLACAQRPSWTFTATDVDAKSIAYARRNAELNNLQSRIRVVGRDIAAPLVPLDDLNIEMIDFVMVNPPFYASQSEPLDLARQKSRPPHSACTGAPIEMVCEGGEVGFVRRIIDESLMLRGRVQWYTAMLGKQSSLDILVGLLKENGIDNYAMKTFVQGNKTRRWALGWSFHSRRPSVRATRGVELATTKNILPFPTELTALRKNVSCGIEPEQLVRTLRTTMETLDLVSWNWDALLSRGIGFADGNVWSRAYRRRKERRNHMTTASPQGDEASTDNAKTSPDLATQQKLPGVADCAFGFALSIRVEHGSGGTTDEVTLAVRWLQGHDYLLFESFTGMLRSTILRTVRALDENDEVSCPRPG</sequence>
<comment type="caution">
    <text evidence="4">The sequence shown here is derived from an EMBL/GenBank/DDBJ whole genome shotgun (WGS) entry which is preliminary data.</text>
</comment>
<evidence type="ECO:0000313" key="5">
    <source>
        <dbReference type="Proteomes" id="UP000294003"/>
    </source>
</evidence>
<dbReference type="PANTHER" id="PTHR13393:SF0">
    <property type="entry name" value="RNA N6-ADENOSINE-METHYLTRANSFERASE METTL16"/>
    <property type="match status" value="1"/>
</dbReference>
<dbReference type="InterPro" id="IPR010286">
    <property type="entry name" value="METTL16/RlmF"/>
</dbReference>
<reference evidence="4 5" key="1">
    <citation type="submission" date="2018-06" db="EMBL/GenBank/DDBJ databases">
        <title>Complete Genomes of Monosporascus.</title>
        <authorList>
            <person name="Robinson A.J."/>
            <person name="Natvig D.O."/>
        </authorList>
    </citation>
    <scope>NUCLEOTIDE SEQUENCE [LARGE SCALE GENOMIC DNA]</scope>
    <source>
        <strain evidence="4 5">CBS 609.92</strain>
    </source>
</reference>
<dbReference type="SUPFAM" id="SSF53335">
    <property type="entry name" value="S-adenosyl-L-methionine-dependent methyltransferases"/>
    <property type="match status" value="2"/>
</dbReference>
<dbReference type="Gene3D" id="3.40.50.150">
    <property type="entry name" value="Vaccinia Virus protein VP39"/>
    <property type="match status" value="1"/>
</dbReference>
<dbReference type="EMBL" id="QJNS01000533">
    <property type="protein sequence ID" value="RYO76885.1"/>
    <property type="molecule type" value="Genomic_DNA"/>
</dbReference>
<evidence type="ECO:0000313" key="4">
    <source>
        <dbReference type="EMBL" id="RYO76885.1"/>
    </source>
</evidence>
<feature type="compositionally biased region" description="Basic and acidic residues" evidence="3">
    <location>
        <begin position="54"/>
        <end position="64"/>
    </location>
</feature>
<dbReference type="PANTHER" id="PTHR13393">
    <property type="entry name" value="SAM-DEPENDENT METHYLTRANSFERASE"/>
    <property type="match status" value="1"/>
</dbReference>
<evidence type="ECO:0000256" key="1">
    <source>
        <dbReference type="ARBA" id="ARBA00022603"/>
    </source>
</evidence>
<dbReference type="Proteomes" id="UP000294003">
    <property type="component" value="Unassembled WGS sequence"/>
</dbReference>
<keyword evidence="5" id="KW-1185">Reference proteome</keyword>
<proteinExistence type="predicted"/>
<gene>
    <name evidence="4" type="ORF">DL762_009630</name>
</gene>
<accession>A0ABY0GT65</accession>
<keyword evidence="1" id="KW-0489">Methyltransferase</keyword>
<feature type="region of interest" description="Disordered" evidence="3">
    <location>
        <begin position="1"/>
        <end position="73"/>
    </location>
</feature>
<evidence type="ECO:0000256" key="3">
    <source>
        <dbReference type="SAM" id="MobiDB-lite"/>
    </source>
</evidence>
<name>A0ABY0GT65_9PEZI</name>
<keyword evidence="2" id="KW-0808">Transferase</keyword>
<evidence type="ECO:0008006" key="6">
    <source>
        <dbReference type="Google" id="ProtNLM"/>
    </source>
</evidence>